<evidence type="ECO:0000256" key="4">
    <source>
        <dbReference type="ARBA" id="ARBA00022692"/>
    </source>
</evidence>
<evidence type="ECO:0000256" key="5">
    <source>
        <dbReference type="ARBA" id="ARBA00022989"/>
    </source>
</evidence>
<evidence type="ECO:0000256" key="6">
    <source>
        <dbReference type="ARBA" id="ARBA00023136"/>
    </source>
</evidence>
<evidence type="ECO:0000256" key="7">
    <source>
        <dbReference type="SAM" id="Phobius"/>
    </source>
</evidence>
<keyword evidence="6 7" id="KW-0472">Membrane</keyword>
<dbReference type="PANTHER" id="PTHR31485">
    <property type="entry name" value="PEPTIDYL SERINE ALPHA-GALACTOSYLTRANSFERASE"/>
    <property type="match status" value="1"/>
</dbReference>
<dbReference type="InterPro" id="IPR044845">
    <property type="entry name" value="HPAT/SRGT1-like"/>
</dbReference>
<dbReference type="GO" id="GO:0016020">
    <property type="term" value="C:membrane"/>
    <property type="evidence" value="ECO:0007669"/>
    <property type="project" value="UniProtKB-SubCell"/>
</dbReference>
<evidence type="ECO:0000256" key="2">
    <source>
        <dbReference type="ARBA" id="ARBA00022676"/>
    </source>
</evidence>
<accession>A0A061REF2</accession>
<keyword evidence="4 7" id="KW-0812">Transmembrane</keyword>
<keyword evidence="2" id="KW-0328">Glycosyltransferase</keyword>
<name>A0A061REF2_9CHLO</name>
<evidence type="ECO:0000313" key="9">
    <source>
        <dbReference type="EMBL" id="JAC70353.1"/>
    </source>
</evidence>
<keyword evidence="5 7" id="KW-1133">Transmembrane helix</keyword>
<organism evidence="9">
    <name type="scientific">Tetraselmis sp. GSL018</name>
    <dbReference type="NCBI Taxonomy" id="582737"/>
    <lineage>
        <taxon>Eukaryota</taxon>
        <taxon>Viridiplantae</taxon>
        <taxon>Chlorophyta</taxon>
        <taxon>core chlorophytes</taxon>
        <taxon>Chlorodendrophyceae</taxon>
        <taxon>Chlorodendrales</taxon>
        <taxon>Chlorodendraceae</taxon>
        <taxon>Tetraselmis</taxon>
    </lineage>
</organism>
<proteinExistence type="predicted"/>
<dbReference type="Pfam" id="PF23452">
    <property type="entry name" value="HPAT"/>
    <property type="match status" value="1"/>
</dbReference>
<evidence type="ECO:0000256" key="3">
    <source>
        <dbReference type="ARBA" id="ARBA00022679"/>
    </source>
</evidence>
<protein>
    <recommendedName>
        <fullName evidence="8">Hydroxyproline O-arabinosyltransferase-like domain-containing protein</fullName>
    </recommendedName>
</protein>
<dbReference type="AlphaFoldDB" id="A0A061REF2"/>
<comment type="subcellular location">
    <subcellularLocation>
        <location evidence="1">Membrane</location>
        <topology evidence="1">Single-pass membrane protein</topology>
    </subcellularLocation>
</comment>
<dbReference type="PANTHER" id="PTHR31485:SF17">
    <property type="match status" value="1"/>
</dbReference>
<sequence length="411" mass="46259">MRLIPSYSRSRALTHWRLTLLAVGGALAGFCLGLIFMGTVHTMLEIRATRHYLESENNATSVESLQEQAVIKDPQAEQDTIHTICTSNGSPYVNFQTRIMYGTYLKVQSMPGGEKLVAFTRILHRTKPDVLYDEIPTFRAEPLTPACDNWCEFPVSDRPDAVEQWLKAAESDPSMIRAPWILMIETDYVWHKPLQAPRADSGALSIAFPFGYIVPNAPPLRGVMRLMYPEEKGPLSDIPNTGPAPMLLRAGELRLLVPDWKRLAAHIEAHAETKQKLGWVREMYAWSVAAALNNVKFDLHLPPKQKLIVQPPADREIGDAAMFHYTWGTVINDVQGGDKVKLWEFDKRTYTDAVHALKVPLIPEPPPWRSTFRLQDGLAVDEKLMAVVRAMIDDMNSVIPQLKDLRSKGSS</sequence>
<dbReference type="InterPro" id="IPR056508">
    <property type="entry name" value="HPAT-like"/>
</dbReference>
<evidence type="ECO:0000256" key="1">
    <source>
        <dbReference type="ARBA" id="ARBA00004167"/>
    </source>
</evidence>
<gene>
    <name evidence="9" type="ORF">TSPGSL018_4329</name>
</gene>
<feature type="domain" description="Hydroxyproline O-arabinosyltransferase-like" evidence="8">
    <location>
        <begin position="82"/>
        <end position="367"/>
    </location>
</feature>
<keyword evidence="3" id="KW-0808">Transferase</keyword>
<feature type="transmembrane region" description="Helical" evidence="7">
    <location>
        <begin position="20"/>
        <end position="44"/>
    </location>
</feature>
<dbReference type="GO" id="GO:0016757">
    <property type="term" value="F:glycosyltransferase activity"/>
    <property type="evidence" value="ECO:0007669"/>
    <property type="project" value="UniProtKB-KW"/>
</dbReference>
<dbReference type="EMBL" id="GBEZ01015843">
    <property type="protein sequence ID" value="JAC70353.1"/>
    <property type="molecule type" value="Transcribed_RNA"/>
</dbReference>
<evidence type="ECO:0000259" key="8">
    <source>
        <dbReference type="Pfam" id="PF23452"/>
    </source>
</evidence>
<reference evidence="9" key="1">
    <citation type="submission" date="2014-05" db="EMBL/GenBank/DDBJ databases">
        <title>The transcriptome of the halophilic microalga Tetraselmis sp. GSL018 isolated from the Great Salt Lake, Utah.</title>
        <authorList>
            <person name="Jinkerson R.E."/>
            <person name="D'Adamo S."/>
            <person name="Posewitz M.C."/>
        </authorList>
    </citation>
    <scope>NUCLEOTIDE SEQUENCE</scope>
    <source>
        <strain evidence="9">GSL018</strain>
    </source>
</reference>